<accession>A0AC35UCR4</accession>
<dbReference type="WBParaSite" id="RSKR_0001024400.1">
    <property type="protein sequence ID" value="RSKR_0001024400.1"/>
    <property type="gene ID" value="RSKR_0001024400"/>
</dbReference>
<dbReference type="Proteomes" id="UP000095286">
    <property type="component" value="Unplaced"/>
</dbReference>
<organism evidence="1 2">
    <name type="scientific">Rhabditophanes sp. KR3021</name>
    <dbReference type="NCBI Taxonomy" id="114890"/>
    <lineage>
        <taxon>Eukaryota</taxon>
        <taxon>Metazoa</taxon>
        <taxon>Ecdysozoa</taxon>
        <taxon>Nematoda</taxon>
        <taxon>Chromadorea</taxon>
        <taxon>Rhabditida</taxon>
        <taxon>Tylenchina</taxon>
        <taxon>Panagrolaimomorpha</taxon>
        <taxon>Strongyloidoidea</taxon>
        <taxon>Alloionematidae</taxon>
        <taxon>Rhabditophanes</taxon>
    </lineage>
</organism>
<proteinExistence type="predicted"/>
<evidence type="ECO:0000313" key="1">
    <source>
        <dbReference type="Proteomes" id="UP000095286"/>
    </source>
</evidence>
<evidence type="ECO:0000313" key="2">
    <source>
        <dbReference type="WBParaSite" id="RSKR_0001024400.1"/>
    </source>
</evidence>
<sequence length="528" mass="58529">MDAIQGHQSPIPEIEVVGSEETTTVLPQEDTDAVGIQTPQGEEMVPVVEGTHDTKTAQVDPVAEGEDKPKVGSSEGETTATVIQQEDSEALAMATPEKETATSGKETDEKTSASGRKRKMIIFEEDFSGLYAKPAQKEEPTPTKKAASVDIREAEGGAAVIIKNLQRPWKEKLLLEKLEACGGVMSRILSNTKKDTAAVLFKDEEGALKAVETLNGTQLGTSDRNLIVQSLELVQFEKFKICPDGLDNKIAAMSVSKSNGKKKTDKTQPPQFPQLDASVPKPEAASTPTEASLTKEADSTKCAIKIENLRRPIQEKELQAHIECGGQIVEDSFRLLNQKSICIVIFTDADQAAQASKYLAEHKFPADSLGKGIESKLITVHEYQRILKKGEENKSSSKVRISYTKPAEMVVTGANAAKESGKRREITYDRSVSPTTKNVPAAKDYPVDSRDDRRRDGHGKHRMEAITARAPRLEGMNTTKAQPHLIWADNRYKMPQDHEGWENHSHQQRHFRRDEHYNRRRSNSRDRR</sequence>
<protein>
    <submittedName>
        <fullName evidence="2">RRM domain-containing protein</fullName>
    </submittedName>
</protein>
<name>A0AC35UCR4_9BILA</name>
<reference evidence="2" key="1">
    <citation type="submission" date="2016-11" db="UniProtKB">
        <authorList>
            <consortium name="WormBaseParasite"/>
        </authorList>
    </citation>
    <scope>IDENTIFICATION</scope>
    <source>
        <strain evidence="2">KR3021</strain>
    </source>
</reference>